<dbReference type="SUPFAM" id="SSF50044">
    <property type="entry name" value="SH3-domain"/>
    <property type="match status" value="1"/>
</dbReference>
<keyword evidence="1 2" id="KW-0728">SH3 domain</keyword>
<dbReference type="OrthoDB" id="5340910at2759"/>
<dbReference type="InterPro" id="IPR036028">
    <property type="entry name" value="SH3-like_dom_sf"/>
</dbReference>
<dbReference type="Pfam" id="PF14604">
    <property type="entry name" value="SH3_9"/>
    <property type="match status" value="1"/>
</dbReference>
<evidence type="ECO:0000256" key="1">
    <source>
        <dbReference type="ARBA" id="ARBA00022443"/>
    </source>
</evidence>
<dbReference type="VEuPathDB" id="FungiDB:AMAG_04440"/>
<feature type="region of interest" description="Disordered" evidence="3">
    <location>
        <begin position="184"/>
        <end position="220"/>
    </location>
</feature>
<proteinExistence type="predicted"/>
<dbReference type="Proteomes" id="UP000054350">
    <property type="component" value="Unassembled WGS sequence"/>
</dbReference>
<dbReference type="PROSITE" id="PS50002">
    <property type="entry name" value="SH3"/>
    <property type="match status" value="1"/>
</dbReference>
<evidence type="ECO:0000256" key="2">
    <source>
        <dbReference type="PROSITE-ProRule" id="PRU00192"/>
    </source>
</evidence>
<reference evidence="6" key="2">
    <citation type="submission" date="2009-11" db="EMBL/GenBank/DDBJ databases">
        <title>The Genome Sequence of Allomyces macrogynus strain ATCC 38327.</title>
        <authorList>
            <consortium name="The Broad Institute Genome Sequencing Platform"/>
            <person name="Russ C."/>
            <person name="Cuomo C."/>
            <person name="Shea T."/>
            <person name="Young S.K."/>
            <person name="Zeng Q."/>
            <person name="Koehrsen M."/>
            <person name="Haas B."/>
            <person name="Borodovsky M."/>
            <person name="Guigo R."/>
            <person name="Alvarado L."/>
            <person name="Berlin A."/>
            <person name="Borenstein D."/>
            <person name="Chen Z."/>
            <person name="Engels R."/>
            <person name="Freedman E."/>
            <person name="Gellesch M."/>
            <person name="Goldberg J."/>
            <person name="Griggs A."/>
            <person name="Gujja S."/>
            <person name="Heiman D."/>
            <person name="Hepburn T."/>
            <person name="Howarth C."/>
            <person name="Jen D."/>
            <person name="Larson L."/>
            <person name="Lewis B."/>
            <person name="Mehta T."/>
            <person name="Park D."/>
            <person name="Pearson M."/>
            <person name="Roberts A."/>
            <person name="Saif S."/>
            <person name="Shenoy N."/>
            <person name="Sisk P."/>
            <person name="Stolte C."/>
            <person name="Sykes S."/>
            <person name="Walk T."/>
            <person name="White J."/>
            <person name="Yandava C."/>
            <person name="Burger G."/>
            <person name="Gray M.W."/>
            <person name="Holland P.W.H."/>
            <person name="King N."/>
            <person name="Lang F.B.F."/>
            <person name="Roger A.J."/>
            <person name="Ruiz-Trillo I."/>
            <person name="Lander E."/>
            <person name="Nusbaum C."/>
        </authorList>
    </citation>
    <scope>NUCLEOTIDE SEQUENCE [LARGE SCALE GENOMIC DNA]</scope>
    <source>
        <strain evidence="6">ATCC 38327</strain>
    </source>
</reference>
<accession>A0A0L0S8H9</accession>
<name>A0A0L0S8H9_ALLM3</name>
<feature type="domain" description="SH3" evidence="4">
    <location>
        <begin position="227"/>
        <end position="287"/>
    </location>
</feature>
<dbReference type="InterPro" id="IPR001452">
    <property type="entry name" value="SH3_domain"/>
</dbReference>
<reference evidence="5 6" key="1">
    <citation type="submission" date="2009-11" db="EMBL/GenBank/DDBJ databases">
        <title>Annotation of Allomyces macrogynus ATCC 38327.</title>
        <authorList>
            <consortium name="The Broad Institute Genome Sequencing Platform"/>
            <person name="Russ C."/>
            <person name="Cuomo C."/>
            <person name="Burger G."/>
            <person name="Gray M.W."/>
            <person name="Holland P.W.H."/>
            <person name="King N."/>
            <person name="Lang F.B.F."/>
            <person name="Roger A.J."/>
            <person name="Ruiz-Trillo I."/>
            <person name="Young S.K."/>
            <person name="Zeng Q."/>
            <person name="Gargeya S."/>
            <person name="Fitzgerald M."/>
            <person name="Haas B."/>
            <person name="Abouelleil A."/>
            <person name="Alvarado L."/>
            <person name="Arachchi H.M."/>
            <person name="Berlin A."/>
            <person name="Chapman S.B."/>
            <person name="Gearin G."/>
            <person name="Goldberg J."/>
            <person name="Griggs A."/>
            <person name="Gujja S."/>
            <person name="Hansen M."/>
            <person name="Heiman D."/>
            <person name="Howarth C."/>
            <person name="Larimer J."/>
            <person name="Lui A."/>
            <person name="MacDonald P.J.P."/>
            <person name="McCowen C."/>
            <person name="Montmayeur A."/>
            <person name="Murphy C."/>
            <person name="Neiman D."/>
            <person name="Pearson M."/>
            <person name="Priest M."/>
            <person name="Roberts A."/>
            <person name="Saif S."/>
            <person name="Shea T."/>
            <person name="Sisk P."/>
            <person name="Stolte C."/>
            <person name="Sykes S."/>
            <person name="Wortman J."/>
            <person name="Nusbaum C."/>
            <person name="Birren B."/>
        </authorList>
    </citation>
    <scope>NUCLEOTIDE SEQUENCE [LARGE SCALE GENOMIC DNA]</scope>
    <source>
        <strain evidence="5 6">ATCC 38327</strain>
    </source>
</reference>
<dbReference type="AlphaFoldDB" id="A0A0L0S8H9"/>
<organism evidence="5 6">
    <name type="scientific">Allomyces macrogynus (strain ATCC 38327)</name>
    <name type="common">Allomyces javanicus var. macrogynus</name>
    <dbReference type="NCBI Taxonomy" id="578462"/>
    <lineage>
        <taxon>Eukaryota</taxon>
        <taxon>Fungi</taxon>
        <taxon>Fungi incertae sedis</taxon>
        <taxon>Blastocladiomycota</taxon>
        <taxon>Blastocladiomycetes</taxon>
        <taxon>Blastocladiales</taxon>
        <taxon>Blastocladiaceae</taxon>
        <taxon>Allomyces</taxon>
    </lineage>
</organism>
<keyword evidence="6" id="KW-1185">Reference proteome</keyword>
<evidence type="ECO:0000256" key="3">
    <source>
        <dbReference type="SAM" id="MobiDB-lite"/>
    </source>
</evidence>
<sequence>MTPAPAVSTAPSTPAPCRAVPSTALCAPLVGVAPVPSEAAESAASFDSWLFASYWPGLYRNWTATAVAPTADDVRYARSAACAHLAAQARAVCGAPPPPNPRAWCRRACLNHVADLTRWVAGHTAVPAAITLADLGAACETLPESDCLDAVEGETNETCGYSRARLAADPTLCASPLSSSANDVAAAAQSDRLTTASTPADDEADLDTPAPGPESMHRPPAMISTNQVCVRRKVWLPYTPILQDELRLFEGEWVTVLEYFDGHWARGRNALGHEGHFPVYCLEPEAQIDI</sequence>
<dbReference type="EMBL" id="GG745333">
    <property type="protein sequence ID" value="KNE58903.1"/>
    <property type="molecule type" value="Genomic_DNA"/>
</dbReference>
<protein>
    <recommendedName>
        <fullName evidence="4">SH3 domain-containing protein</fullName>
    </recommendedName>
</protein>
<evidence type="ECO:0000313" key="6">
    <source>
        <dbReference type="Proteomes" id="UP000054350"/>
    </source>
</evidence>
<dbReference type="SMART" id="SM00326">
    <property type="entry name" value="SH3"/>
    <property type="match status" value="1"/>
</dbReference>
<dbReference type="Gene3D" id="2.30.30.40">
    <property type="entry name" value="SH3 Domains"/>
    <property type="match status" value="1"/>
</dbReference>
<gene>
    <name evidence="5" type="ORF">AMAG_04440</name>
</gene>
<evidence type="ECO:0000313" key="5">
    <source>
        <dbReference type="EMBL" id="KNE58903.1"/>
    </source>
</evidence>
<evidence type="ECO:0000259" key="4">
    <source>
        <dbReference type="PROSITE" id="PS50002"/>
    </source>
</evidence>